<name>A0ABW4TRZ9_9ACTN</name>
<accession>A0ABW4TRZ9</accession>
<reference evidence="2" key="1">
    <citation type="journal article" date="2019" name="Int. J. Syst. Evol. Microbiol.">
        <title>The Global Catalogue of Microorganisms (GCM) 10K type strain sequencing project: providing services to taxonomists for standard genome sequencing and annotation.</title>
        <authorList>
            <consortium name="The Broad Institute Genomics Platform"/>
            <consortium name="The Broad Institute Genome Sequencing Center for Infectious Disease"/>
            <person name="Wu L."/>
            <person name="Ma J."/>
        </authorList>
    </citation>
    <scope>NUCLEOTIDE SEQUENCE [LARGE SCALE GENOMIC DNA]</scope>
    <source>
        <strain evidence="2">CGMCC 1.12477</strain>
    </source>
</reference>
<proteinExistence type="predicted"/>
<dbReference type="InterPro" id="IPR027417">
    <property type="entry name" value="P-loop_NTPase"/>
</dbReference>
<dbReference type="RefSeq" id="WP_343920087.1">
    <property type="nucleotide sequence ID" value="NZ_BAAAJT010000002.1"/>
</dbReference>
<dbReference type="SUPFAM" id="SSF52540">
    <property type="entry name" value="P-loop containing nucleoside triphosphate hydrolases"/>
    <property type="match status" value="1"/>
</dbReference>
<dbReference type="EMBL" id="JBHUGD010000003">
    <property type="protein sequence ID" value="MFD1948233.1"/>
    <property type="molecule type" value="Genomic_DNA"/>
</dbReference>
<protein>
    <recommendedName>
        <fullName evidence="3">Sulfotransferase family protein</fullName>
    </recommendedName>
</protein>
<comment type="caution">
    <text evidence="1">The sequence shown here is derived from an EMBL/GenBank/DDBJ whole genome shotgun (WGS) entry which is preliminary data.</text>
</comment>
<keyword evidence="2" id="KW-1185">Reference proteome</keyword>
<dbReference type="Proteomes" id="UP001597351">
    <property type="component" value="Unassembled WGS sequence"/>
</dbReference>
<gene>
    <name evidence="1" type="ORF">ACFSDE_15630</name>
</gene>
<evidence type="ECO:0000313" key="1">
    <source>
        <dbReference type="EMBL" id="MFD1948233.1"/>
    </source>
</evidence>
<sequence length="348" mass="38689">MADRLLHLHIGASKTGTSSLQRGLFGSADELAAQGIGVPLGGRPSHVERLLRPLGWVTASGFVDDYPSDALAPLVPVLKGTRGDRLLMTCEDLCEADPGRIEVVRHLAERAGLRLRVVLTLRGLASVVPSEWQQYLKHRMTLDYPTFLEKLRDDQGRWAKHFWLRQDAVEICRRWGSVVGDDAIDVIVTPPRSRDAEGLYRLFGSVVGFDPAAMQWPEKDVNSSWGYTEAELYRRVNEALGGRLKDYENVYQPAVRWPFVKGVLRKGASARIPLPPEALPWVTERAEQQVAWLRDSGIRVHGDLTDLVPGPDAATPLPEIDDAELAAAAIDTLANLAVHQRPRRRQRG</sequence>
<evidence type="ECO:0008006" key="3">
    <source>
        <dbReference type="Google" id="ProtNLM"/>
    </source>
</evidence>
<organism evidence="1 2">
    <name type="scientific">Nocardioides aestuarii</name>
    <dbReference type="NCBI Taxonomy" id="252231"/>
    <lineage>
        <taxon>Bacteria</taxon>
        <taxon>Bacillati</taxon>
        <taxon>Actinomycetota</taxon>
        <taxon>Actinomycetes</taxon>
        <taxon>Propionibacteriales</taxon>
        <taxon>Nocardioidaceae</taxon>
        <taxon>Nocardioides</taxon>
    </lineage>
</organism>
<evidence type="ECO:0000313" key="2">
    <source>
        <dbReference type="Proteomes" id="UP001597351"/>
    </source>
</evidence>